<accession>A0AAN6LR43</accession>
<gene>
    <name evidence="2" type="ORF">GRF29_154g1366900</name>
</gene>
<name>A0AAN6LR43_9PLEO</name>
<dbReference type="EMBL" id="WVTA01000013">
    <property type="protein sequence ID" value="KAK3202959.1"/>
    <property type="molecule type" value="Genomic_DNA"/>
</dbReference>
<feature type="compositionally biased region" description="Basic and acidic residues" evidence="1">
    <location>
        <begin position="211"/>
        <end position="225"/>
    </location>
</feature>
<protein>
    <submittedName>
        <fullName evidence="2">Uncharacterized protein</fullName>
    </submittedName>
</protein>
<keyword evidence="3" id="KW-1185">Reference proteome</keyword>
<reference evidence="2 3" key="1">
    <citation type="submission" date="2021-02" db="EMBL/GenBank/DDBJ databases">
        <title>Genome assembly of Pseudopithomyces chartarum.</title>
        <authorList>
            <person name="Jauregui R."/>
            <person name="Singh J."/>
            <person name="Voisey C."/>
        </authorList>
    </citation>
    <scope>NUCLEOTIDE SEQUENCE [LARGE SCALE GENOMIC DNA]</scope>
    <source>
        <strain evidence="2 3">AGR01</strain>
    </source>
</reference>
<dbReference type="AlphaFoldDB" id="A0AAN6LR43"/>
<feature type="region of interest" description="Disordered" evidence="1">
    <location>
        <begin position="199"/>
        <end position="225"/>
    </location>
</feature>
<sequence>MRPQIRNRLIPLLRIRRLLPRKHVDDAKPHGTRLGGAPQQRAHHSTPPIRQHRRPIANKMLPEARNLLPTLLRAVHEQPSIAQQMVAYRPEVVSRAEIQGRGSVQGGDEVPLEEIGACGEGDRVRDRGFEDGGVVLEEGEGLGDGGHGGVRYCFYEGFDGGDGHGEVRVGGEDRAVGGDDVEGGEGLFGGGRGVAHFGGGGGGGGGGGRVDGWEERVGGRERAVW</sequence>
<feature type="compositionally biased region" description="Gly residues" evidence="1">
    <location>
        <begin position="199"/>
        <end position="210"/>
    </location>
</feature>
<evidence type="ECO:0000256" key="1">
    <source>
        <dbReference type="SAM" id="MobiDB-lite"/>
    </source>
</evidence>
<evidence type="ECO:0000313" key="2">
    <source>
        <dbReference type="EMBL" id="KAK3202959.1"/>
    </source>
</evidence>
<comment type="caution">
    <text evidence="2">The sequence shown here is derived from an EMBL/GenBank/DDBJ whole genome shotgun (WGS) entry which is preliminary data.</text>
</comment>
<proteinExistence type="predicted"/>
<dbReference type="Proteomes" id="UP001280581">
    <property type="component" value="Unassembled WGS sequence"/>
</dbReference>
<organism evidence="2 3">
    <name type="scientific">Pseudopithomyces chartarum</name>
    <dbReference type="NCBI Taxonomy" id="1892770"/>
    <lineage>
        <taxon>Eukaryota</taxon>
        <taxon>Fungi</taxon>
        <taxon>Dikarya</taxon>
        <taxon>Ascomycota</taxon>
        <taxon>Pezizomycotina</taxon>
        <taxon>Dothideomycetes</taxon>
        <taxon>Pleosporomycetidae</taxon>
        <taxon>Pleosporales</taxon>
        <taxon>Massarineae</taxon>
        <taxon>Didymosphaeriaceae</taxon>
        <taxon>Pseudopithomyces</taxon>
    </lineage>
</organism>
<evidence type="ECO:0000313" key="3">
    <source>
        <dbReference type="Proteomes" id="UP001280581"/>
    </source>
</evidence>
<feature type="region of interest" description="Disordered" evidence="1">
    <location>
        <begin position="21"/>
        <end position="55"/>
    </location>
</feature>